<name>A0A177B0I4_9BILA</name>
<dbReference type="Proteomes" id="UP000078046">
    <property type="component" value="Unassembled WGS sequence"/>
</dbReference>
<proteinExistence type="inferred from homology"/>
<evidence type="ECO:0000256" key="1">
    <source>
        <dbReference type="ARBA" id="ARBA00034491"/>
    </source>
</evidence>
<protein>
    <recommendedName>
        <fullName evidence="2">26S proteasome complex subunit SEM1</fullName>
    </recommendedName>
</protein>
<keyword evidence="4" id="KW-1185">Reference proteome</keyword>
<evidence type="ECO:0000313" key="4">
    <source>
        <dbReference type="Proteomes" id="UP000078046"/>
    </source>
</evidence>
<dbReference type="GO" id="GO:0008541">
    <property type="term" value="C:proteasome regulatory particle, lid subcomplex"/>
    <property type="evidence" value="ECO:0007669"/>
    <property type="project" value="UniProtKB-UniRule"/>
</dbReference>
<evidence type="ECO:0000313" key="3">
    <source>
        <dbReference type="EMBL" id="OAF67736.1"/>
    </source>
</evidence>
<dbReference type="SMART" id="SM01385">
    <property type="entry name" value="DSS1_SEM1"/>
    <property type="match status" value="1"/>
</dbReference>
<dbReference type="GO" id="GO:0005634">
    <property type="term" value="C:nucleus"/>
    <property type="evidence" value="ECO:0007669"/>
    <property type="project" value="UniProtKB-SubCell"/>
</dbReference>
<accession>A0A177B0I4</accession>
<evidence type="ECO:0000256" key="2">
    <source>
        <dbReference type="RuleBase" id="RU369057"/>
    </source>
</evidence>
<dbReference type="Pfam" id="PF05160">
    <property type="entry name" value="DSS1_SEM1"/>
    <property type="match status" value="1"/>
</dbReference>
<dbReference type="EMBL" id="LWCA01000587">
    <property type="protein sequence ID" value="OAF67736.1"/>
    <property type="molecule type" value="Genomic_DNA"/>
</dbReference>
<dbReference type="InterPro" id="IPR007834">
    <property type="entry name" value="DSS1_SEM1"/>
</dbReference>
<organism evidence="3 4">
    <name type="scientific">Intoshia linei</name>
    <dbReference type="NCBI Taxonomy" id="1819745"/>
    <lineage>
        <taxon>Eukaryota</taxon>
        <taxon>Metazoa</taxon>
        <taxon>Spiralia</taxon>
        <taxon>Lophotrochozoa</taxon>
        <taxon>Mesozoa</taxon>
        <taxon>Orthonectida</taxon>
        <taxon>Rhopaluridae</taxon>
        <taxon>Intoshia</taxon>
    </lineage>
</organism>
<keyword evidence="2" id="KW-0539">Nucleus</keyword>
<sequence length="81" mass="9837">MSKIEIEEKSEDMDIIRNLDEDDEFEEFEIDNFSQNVNMQLDYDVWTSRADWTEDDVEETFHSQLRAEIEKVKREQNSKKT</sequence>
<comment type="function">
    <text evidence="2">Component of the 26S proteasome, a multiprotein complex involved in the ATP-dependent degradation of ubiquitinated proteins.</text>
</comment>
<gene>
    <name evidence="3" type="ORF">A3Q56_04532</name>
</gene>
<reference evidence="3 4" key="1">
    <citation type="submission" date="2016-04" db="EMBL/GenBank/DDBJ databases">
        <title>The genome of Intoshia linei affirms orthonectids as highly simplified spiralians.</title>
        <authorList>
            <person name="Mikhailov K.V."/>
            <person name="Slusarev G.S."/>
            <person name="Nikitin M.A."/>
            <person name="Logacheva M.D."/>
            <person name="Penin A."/>
            <person name="Aleoshin V."/>
            <person name="Panchin Y.V."/>
        </authorList>
    </citation>
    <scope>NUCLEOTIDE SEQUENCE [LARGE SCALE GENOMIC DNA]</scope>
    <source>
        <strain evidence="3">Intl2013</strain>
        <tissue evidence="3">Whole animal</tissue>
    </source>
</reference>
<comment type="subcellular location">
    <subcellularLocation>
        <location evidence="2">Nucleus</location>
    </subcellularLocation>
</comment>
<keyword evidence="2" id="KW-0647">Proteasome</keyword>
<dbReference type="GO" id="GO:0006406">
    <property type="term" value="P:mRNA export from nucleus"/>
    <property type="evidence" value="ECO:0007669"/>
    <property type="project" value="UniProtKB-UniRule"/>
</dbReference>
<dbReference type="GO" id="GO:0043248">
    <property type="term" value="P:proteasome assembly"/>
    <property type="evidence" value="ECO:0007669"/>
    <property type="project" value="UniProtKB-UniRule"/>
</dbReference>
<dbReference type="AlphaFoldDB" id="A0A177B0I4"/>
<comment type="caution">
    <text evidence="3">The sequence shown here is derived from an EMBL/GenBank/DDBJ whole genome shotgun (WGS) entry which is preliminary data.</text>
</comment>
<comment type="similarity">
    <text evidence="1 2">Belongs to the DSS1/SEM1 family.</text>
</comment>